<evidence type="ECO:0000256" key="1">
    <source>
        <dbReference type="SAM" id="MobiDB-lite"/>
    </source>
</evidence>
<feature type="compositionally biased region" description="Acidic residues" evidence="1">
    <location>
        <begin position="1683"/>
        <end position="1695"/>
    </location>
</feature>
<evidence type="ECO:0000313" key="5">
    <source>
        <dbReference type="Proteomes" id="UP000183403"/>
    </source>
</evidence>
<evidence type="ECO:0000256" key="2">
    <source>
        <dbReference type="SAM" id="Phobius"/>
    </source>
</evidence>
<dbReference type="InterPro" id="IPR013783">
    <property type="entry name" value="Ig-like_fold"/>
</dbReference>
<dbReference type="PANTHER" id="PTHR39198">
    <property type="entry name" value="HYPOTHETICAL MEMBRANE PROTEIN, CONSERVED"/>
    <property type="match status" value="1"/>
</dbReference>
<comment type="caution">
    <text evidence="4">The sequence shown here is derived from an EMBL/GenBank/DDBJ whole genome shotgun (WGS) entry which is preliminary data.</text>
</comment>
<feature type="domain" description="Ubiquitin-like" evidence="3">
    <location>
        <begin position="1706"/>
        <end position="1776"/>
    </location>
</feature>
<keyword evidence="2" id="KW-0472">Membrane</keyword>
<accession>A0A1J5SVT3</accession>
<sequence length="1779" mass="192087">MSLNLKNWFANTLALALICFGFLLITGVASADAYDHKMTVSPSSQSGDPEEQLQYTITIENTGDNDDTYDMSVTNSTIPAGYTAFILPSTLSVEEDESGTATLFIKIANRTTNTAEGGDSAQISFKSKSQNSDSGGKTKTQTASLTVNNVYGTTLTPTTGEKTVDPNENVKFMVSVKNSGGNTEDSVTISFTANGVDSWDITPQPSTLTLDINEVGYFNLSVTPDIEAIAGLKSISIVSTSENGQTVSSTSVTVKVNQLPALQVDKVGSSSRDVEAGKRVYYSFEVTNKGNAVDTFNLAVDTSSLPAGWDASLDQDKISNLGVDDNITLTDVLVVKAPEDAAADVETQIIVTISSDYNASINSTYTSRTTVLQNYEPKLAIDGEDTQSAKPEEQVNFTIDITNDGNGEDDISLSLVGGNASWGQLGDSAFTLAAGATSNTTLRVTPPKDTEAKNGYNLIIKATSEDDSTITTRNIFINVLQVYEVSVQVSGDSSKKGDPGDELTFEMTIKNKGNGEDTVSLALEGDKASWASIVDEVELTSGETKTVNLTVNIDDDATVGDNDIIVNGTSEDNPLAYDTGTVKVSVNKQFKVDVVVSSKSGDPGSTVQYDVRIQNEGTGVDTFTVNIDDYPAGWSVDPVSFQVEDVPAGDEKLVKLNVSIRSGEDNKAFTINLTASSDEAQKENPPKYANKTVSIITIVNQEYWIDLSVADSDRTVEATVGVPVSITIDVDNLGTGDDIIAMTNTPPEGWTGIDFSNPFINVAEGGQEEVTLTITVPESTSKGDYELVVKGVSDCDGCENGTKSTDSITLTVKVDLSRGVQVSTDVTEIEKLPGTTASFTIDVKNTGDGADNLIISILDDDLGWALANTTSLTLDKDQTGSVTVNVTLPEYVLDNLTNQERNALQANSYSITVKVKSGGDLSVSDTASLQVDIGQIFGAKVEIVGANTITSYPSTETQASERTEKFTFKLTNTGNGQDSVNVETIATTYPDEWNVEIFQSSSCSSSFSGSIGAGQSKYLYLCVEPDQDSDIGNYSVLTEFSPNDGIDPAEQISVNLEVASPRRELDATAIDSVKEIYPEYEGSTTQNSVKFKVKLDNTGSNDDIFIPEVESTLEDGWTVTFFQDSSKTQVWSNSGVTIQEGELDDLWVFISVNDEAEVGNETIKISVRNEEDDPNARQEIDLIVQIQRPEIVIKQSNIRIEIDGVFGNASQVKDGDTVVVYVDVENTGSADADDVNVEIYYYPKKSPTTQQEIDELLIAGFELDDSKNTYIYQLYGSSGRSTNIKEANSKELVSDDWLIKGGEWYVEARADYDENNDNGEILEENENNNDARYSELLRVKPDLQITAMRVDSKYAGENSGTPNVDDTVTFTVTVTNAGAADVDNSRLYITADTSSENVRLKDRTNQEYVLFDLDAGETQEVRFRWKAQLEEWTAFIAEVNPVCDDVDIPDFTCESEGDGFSEETGRMFDELGRYSDNVWPRTGVFEQSEVPVEFSVLPDFKIKKVVMDPTSPQVGEEVDITVTVQNIGNADWQISSKPLQVKFEDSTGTELSQQVSESINKDDTTELSFTWTVPDKDNKDFLTLTWTIDAGTGSFEIQQCNDCDLTNNGDGTDNDEFVMEDFELQLAAVLGEIEFINTLTERELVKGVPLLIPVLALVALVALAIPVVLLRRRSGSSPASASDSEDEADGEESAADEPAAAPPSKISVAIKSAIDGKTANVKVPSNMPVNKLLQNCVGKFPLPHANFAVMLNGVAVDNNLTLADAGLTDKCQVDLVPLE</sequence>
<reference evidence="4 5" key="1">
    <citation type="submission" date="2016-08" db="EMBL/GenBank/DDBJ databases">
        <title>New Insights into Marine Group III Euryarchaeota, from dark to light.</title>
        <authorList>
            <person name="Haro-Moreno J.M."/>
            <person name="Rodriguez-Valera F."/>
            <person name="Lopez-Garcia P."/>
            <person name="Moreira D."/>
            <person name="Martin-Cuadrado A.B."/>
        </authorList>
    </citation>
    <scope>NUCLEOTIDE SEQUENCE [LARGE SCALE GENOMIC DNA]</scope>
    <source>
        <strain evidence="4">CG-Epi6</strain>
    </source>
</reference>
<dbReference type="Pfam" id="PF07705">
    <property type="entry name" value="CARDB"/>
    <property type="match status" value="2"/>
</dbReference>
<dbReference type="SUPFAM" id="SSF54236">
    <property type="entry name" value="Ubiquitin-like"/>
    <property type="match status" value="1"/>
</dbReference>
<evidence type="ECO:0000313" key="4">
    <source>
        <dbReference type="EMBL" id="OIR12625.1"/>
    </source>
</evidence>
<organism evidence="4 5">
    <name type="scientific">Marine Group III euryarchaeote CG-Epi6</name>
    <dbReference type="NCBI Taxonomy" id="1889000"/>
    <lineage>
        <taxon>Archaea</taxon>
        <taxon>Methanobacteriati</taxon>
        <taxon>Thermoplasmatota</taxon>
        <taxon>Thermoplasmata</taxon>
        <taxon>Candidatus Thermoprofundales</taxon>
    </lineage>
</organism>
<dbReference type="Proteomes" id="UP000183403">
    <property type="component" value="Unassembled WGS sequence"/>
</dbReference>
<dbReference type="PANTHER" id="PTHR39198:SF1">
    <property type="entry name" value="ALPHA-GALACTOSIDASE NEW3 DOMAIN-CONTAINING PROTEIN"/>
    <property type="match status" value="1"/>
</dbReference>
<dbReference type="PROSITE" id="PS50053">
    <property type="entry name" value="UBIQUITIN_2"/>
    <property type="match status" value="1"/>
</dbReference>
<dbReference type="Gene3D" id="3.10.20.90">
    <property type="entry name" value="Phosphatidylinositol 3-kinase Catalytic Subunit, Chain A, domain 1"/>
    <property type="match status" value="1"/>
</dbReference>
<dbReference type="EMBL" id="MIYV01000012">
    <property type="protein sequence ID" value="OIR12625.1"/>
    <property type="molecule type" value="Genomic_DNA"/>
</dbReference>
<dbReference type="InterPro" id="IPR029071">
    <property type="entry name" value="Ubiquitin-like_domsf"/>
</dbReference>
<dbReference type="InterPro" id="IPR000626">
    <property type="entry name" value="Ubiquitin-like_dom"/>
</dbReference>
<keyword evidence="2" id="KW-0812">Transmembrane</keyword>
<dbReference type="Gene3D" id="2.60.40.10">
    <property type="entry name" value="Immunoglobulins"/>
    <property type="match status" value="5"/>
</dbReference>
<gene>
    <name evidence="4" type="ORF">BEU03_00295</name>
</gene>
<protein>
    <recommendedName>
        <fullName evidence="3">Ubiquitin-like domain-containing protein</fullName>
    </recommendedName>
</protein>
<evidence type="ECO:0000259" key="3">
    <source>
        <dbReference type="PROSITE" id="PS50053"/>
    </source>
</evidence>
<feature type="transmembrane region" description="Helical" evidence="2">
    <location>
        <begin position="1650"/>
        <end position="1670"/>
    </location>
</feature>
<dbReference type="InterPro" id="IPR011635">
    <property type="entry name" value="CARDB"/>
</dbReference>
<feature type="region of interest" description="Disordered" evidence="1">
    <location>
        <begin position="1675"/>
        <end position="1703"/>
    </location>
</feature>
<keyword evidence="2" id="KW-1133">Transmembrane helix</keyword>
<proteinExistence type="predicted"/>
<name>A0A1J5SVT3_9ARCH</name>
<feature type="region of interest" description="Disordered" evidence="1">
    <location>
        <begin position="114"/>
        <end position="141"/>
    </location>
</feature>